<gene>
    <name evidence="6" type="ORF">HAX54_004045</name>
</gene>
<accession>A0ABS8T740</accession>
<evidence type="ECO:0000313" key="6">
    <source>
        <dbReference type="EMBL" id="MCD7466943.1"/>
    </source>
</evidence>
<dbReference type="PROSITE" id="PS50302">
    <property type="entry name" value="PUM"/>
    <property type="match status" value="2"/>
</dbReference>
<dbReference type="InterPro" id="IPR011989">
    <property type="entry name" value="ARM-like"/>
</dbReference>
<evidence type="ECO:0000256" key="3">
    <source>
        <dbReference type="ARBA" id="ARBA00022884"/>
    </source>
</evidence>
<keyword evidence="3" id="KW-0694">RNA-binding</keyword>
<proteinExistence type="predicted"/>
<feature type="domain" description="PUM-HD" evidence="5">
    <location>
        <begin position="1"/>
        <end position="136"/>
    </location>
</feature>
<dbReference type="EMBL" id="JACEIK010001182">
    <property type="protein sequence ID" value="MCD7466943.1"/>
    <property type="molecule type" value="Genomic_DNA"/>
</dbReference>
<protein>
    <recommendedName>
        <fullName evidence="5">PUM-HD domain-containing protein</fullName>
    </recommendedName>
</protein>
<evidence type="ECO:0000256" key="4">
    <source>
        <dbReference type="PROSITE-ProRule" id="PRU00317"/>
    </source>
</evidence>
<dbReference type="SMART" id="SM00025">
    <property type="entry name" value="Pumilio"/>
    <property type="match status" value="2"/>
</dbReference>
<keyword evidence="2" id="KW-0810">Translation regulation</keyword>
<keyword evidence="7" id="KW-1185">Reference proteome</keyword>
<dbReference type="Proteomes" id="UP000823775">
    <property type="component" value="Unassembled WGS sequence"/>
</dbReference>
<sequence length="136" mass="15980">MLPFKFTKCMAVLQKALEVIDLDQKTELVHELNGHVMRKLSVRCIVHEILESAYALAQDQYGNYVTQHVLERGRARKKSNYWKVDWKCCTRELLIEEILAESEGNDCLLTMMKDQFANYVVQKILEISNNKHREFC</sequence>
<name>A0ABS8T740_DATST</name>
<dbReference type="Gene3D" id="1.25.10.10">
    <property type="entry name" value="Leucine-rich Repeat Variant"/>
    <property type="match status" value="1"/>
</dbReference>
<feature type="repeat" description="Pumilio" evidence="4">
    <location>
        <begin position="97"/>
        <end position="136"/>
    </location>
</feature>
<dbReference type="PANTHER" id="PTHR12537">
    <property type="entry name" value="RNA BINDING PROTEIN PUMILIO-RELATED"/>
    <property type="match status" value="1"/>
</dbReference>
<dbReference type="PANTHER" id="PTHR12537:SF119">
    <property type="entry name" value="PUMILIO HOMOLOG 6, CHLOROPLASTIC"/>
    <property type="match status" value="1"/>
</dbReference>
<reference evidence="6 7" key="1">
    <citation type="journal article" date="2021" name="BMC Genomics">
        <title>Datura genome reveals duplications of psychoactive alkaloid biosynthetic genes and high mutation rate following tissue culture.</title>
        <authorList>
            <person name="Rajewski A."/>
            <person name="Carter-House D."/>
            <person name="Stajich J."/>
            <person name="Litt A."/>
        </authorList>
    </citation>
    <scope>NUCLEOTIDE SEQUENCE [LARGE SCALE GENOMIC DNA]</scope>
    <source>
        <strain evidence="6">AR-01</strain>
    </source>
</reference>
<organism evidence="6 7">
    <name type="scientific">Datura stramonium</name>
    <name type="common">Jimsonweed</name>
    <name type="synonym">Common thornapple</name>
    <dbReference type="NCBI Taxonomy" id="4076"/>
    <lineage>
        <taxon>Eukaryota</taxon>
        <taxon>Viridiplantae</taxon>
        <taxon>Streptophyta</taxon>
        <taxon>Embryophyta</taxon>
        <taxon>Tracheophyta</taxon>
        <taxon>Spermatophyta</taxon>
        <taxon>Magnoliopsida</taxon>
        <taxon>eudicotyledons</taxon>
        <taxon>Gunneridae</taxon>
        <taxon>Pentapetalae</taxon>
        <taxon>asterids</taxon>
        <taxon>lamiids</taxon>
        <taxon>Solanales</taxon>
        <taxon>Solanaceae</taxon>
        <taxon>Solanoideae</taxon>
        <taxon>Datureae</taxon>
        <taxon>Datura</taxon>
    </lineage>
</organism>
<feature type="repeat" description="Pumilio" evidence="4">
    <location>
        <begin position="48"/>
        <end position="83"/>
    </location>
</feature>
<evidence type="ECO:0000256" key="2">
    <source>
        <dbReference type="ARBA" id="ARBA00022845"/>
    </source>
</evidence>
<dbReference type="PROSITE" id="PS50303">
    <property type="entry name" value="PUM_HD"/>
    <property type="match status" value="1"/>
</dbReference>
<evidence type="ECO:0000256" key="1">
    <source>
        <dbReference type="ARBA" id="ARBA00022737"/>
    </source>
</evidence>
<dbReference type="InterPro" id="IPR001313">
    <property type="entry name" value="Pumilio_RNA-bd_rpt"/>
</dbReference>
<comment type="caution">
    <text evidence="6">The sequence shown here is derived from an EMBL/GenBank/DDBJ whole genome shotgun (WGS) entry which is preliminary data.</text>
</comment>
<dbReference type="InterPro" id="IPR016024">
    <property type="entry name" value="ARM-type_fold"/>
</dbReference>
<keyword evidence="1" id="KW-0677">Repeat</keyword>
<evidence type="ECO:0000313" key="7">
    <source>
        <dbReference type="Proteomes" id="UP000823775"/>
    </source>
</evidence>
<dbReference type="InterPro" id="IPR033133">
    <property type="entry name" value="PUM-HD"/>
</dbReference>
<dbReference type="SUPFAM" id="SSF48371">
    <property type="entry name" value="ARM repeat"/>
    <property type="match status" value="1"/>
</dbReference>
<dbReference type="Pfam" id="PF00806">
    <property type="entry name" value="PUF"/>
    <property type="match status" value="3"/>
</dbReference>
<evidence type="ECO:0000259" key="5">
    <source>
        <dbReference type="PROSITE" id="PS50303"/>
    </source>
</evidence>